<comment type="caution">
    <text evidence="1">The sequence shown here is derived from an EMBL/GenBank/DDBJ whole genome shotgun (WGS) entry which is preliminary data.</text>
</comment>
<evidence type="ECO:0000313" key="2">
    <source>
        <dbReference type="Proteomes" id="UP000270927"/>
    </source>
</evidence>
<keyword evidence="2" id="KW-1185">Reference proteome</keyword>
<reference evidence="1 2" key="1">
    <citation type="submission" date="2018-09" db="EMBL/GenBank/DDBJ databases">
        <title>Comparative Genomics of Wolbachia-Cardinium Dual Endosymbiosis in a Plant-Parasitic Nematode.</title>
        <authorList>
            <person name="Brown A.M.V."/>
            <person name="Wasala S.K."/>
            <person name="Howe D.K."/>
            <person name="Peetz A.B."/>
            <person name="Zasada I.A."/>
            <person name="Denver D.R."/>
        </authorList>
    </citation>
    <scope>NUCLEOTIDE SEQUENCE [LARGE SCALE GENOMIC DNA]</scope>
    <source>
        <strain evidence="1 2">Pp_1</strain>
    </source>
</reference>
<dbReference type="AlphaFoldDB" id="A0A3N2QAS7"/>
<accession>A0A3N2QAS7</accession>
<name>A0A3N2QAS7_9BACT</name>
<protein>
    <recommendedName>
        <fullName evidence="3">POTRA domain-containing protein</fullName>
    </recommendedName>
</protein>
<proteinExistence type="predicted"/>
<evidence type="ECO:0000313" key="1">
    <source>
        <dbReference type="EMBL" id="ROT46894.1"/>
    </source>
</evidence>
<dbReference type="EMBL" id="RARA01000027">
    <property type="protein sequence ID" value="ROT46894.1"/>
    <property type="molecule type" value="Genomic_DNA"/>
</dbReference>
<gene>
    <name evidence="1" type="ORF">EDM02_04915</name>
</gene>
<sequence>MLVLETFSRTYCHIKIKYMLQSVRLISGLILFLPILFRFQAYAHSVTEHKLGTITIKSIATMDPMPVKPYPYLRLIKWLSPITHKSLIYRHIDLKPGTIFHYQDLLRIKKKLLALPYFSTVFVTSKPIPSDNQTEVVDIVIQTQDRFPITADFDLEQGPLFTIRHNNAWGYGHIISNQFFLKKRWGYGLEYELPSLNGNYLLGGQCYRQIRNKKKKEDSYKFDFQNLWIGKFFYIKATTELLSYYWLVALSGYNKKFVIRPTVTNMENRPYHNQKFILAKLGWVVDGYVSIKNVYALECLELLPKGGSIEILCGYQKSEYNRNRPYVGMSCIKNVVNTSSSFCKYLHLSCKTAAFLHKKVLEEGVLALKLDYVGSLMYTEYNDIRQFIRMNYITGYRMPKERMLGISERDPEELAKPEKEDLYGISQPINARLHVDVYSTFHRPMVVKPLRFVVLGFTKFIALYNRNNALLNPTLINNYGVALRLAHMIRPWPTLELAMAYSPLLRKMVPSVTLSICHFKNNIAKPTLVPYS</sequence>
<dbReference type="Proteomes" id="UP000270927">
    <property type="component" value="Unassembled WGS sequence"/>
</dbReference>
<dbReference type="Gene3D" id="3.10.20.310">
    <property type="entry name" value="membrane protein fhac"/>
    <property type="match status" value="1"/>
</dbReference>
<organism evidence="1 2">
    <name type="scientific">Candidatus Cardinium hertigii</name>
    <dbReference type="NCBI Taxonomy" id="247481"/>
    <lineage>
        <taxon>Bacteria</taxon>
        <taxon>Pseudomonadati</taxon>
        <taxon>Bacteroidota</taxon>
        <taxon>Cytophagia</taxon>
        <taxon>Cytophagales</taxon>
        <taxon>Amoebophilaceae</taxon>
        <taxon>Candidatus Cardinium</taxon>
    </lineage>
</organism>
<evidence type="ECO:0008006" key="3">
    <source>
        <dbReference type="Google" id="ProtNLM"/>
    </source>
</evidence>